<sequence length="116" mass="12987">EEAKSEDEEEVEEEVESETKEEDEKEASEENDKGKTFFIATLFSEGKTMKKEIPVKCDDPGPCTVTCKIRGVDIPDCLCDPRACGNVMPFEVYETLDLSPLKKSREIFTTADASII</sequence>
<organism evidence="2 3">
    <name type="scientific">Stylosanthes scabra</name>
    <dbReference type="NCBI Taxonomy" id="79078"/>
    <lineage>
        <taxon>Eukaryota</taxon>
        <taxon>Viridiplantae</taxon>
        <taxon>Streptophyta</taxon>
        <taxon>Embryophyta</taxon>
        <taxon>Tracheophyta</taxon>
        <taxon>Spermatophyta</taxon>
        <taxon>Magnoliopsida</taxon>
        <taxon>eudicotyledons</taxon>
        <taxon>Gunneridae</taxon>
        <taxon>Pentapetalae</taxon>
        <taxon>rosids</taxon>
        <taxon>fabids</taxon>
        <taxon>Fabales</taxon>
        <taxon>Fabaceae</taxon>
        <taxon>Papilionoideae</taxon>
        <taxon>50 kb inversion clade</taxon>
        <taxon>dalbergioids sensu lato</taxon>
        <taxon>Dalbergieae</taxon>
        <taxon>Pterocarpus clade</taxon>
        <taxon>Stylosanthes</taxon>
    </lineage>
</organism>
<evidence type="ECO:0000313" key="3">
    <source>
        <dbReference type="Proteomes" id="UP001341840"/>
    </source>
</evidence>
<protein>
    <submittedName>
        <fullName evidence="2">Uncharacterized protein</fullName>
    </submittedName>
</protein>
<gene>
    <name evidence="2" type="ORF">PIB30_091985</name>
</gene>
<dbReference type="PANTHER" id="PTHR33067:SF9">
    <property type="entry name" value="RNA-DIRECTED DNA POLYMERASE"/>
    <property type="match status" value="1"/>
</dbReference>
<feature type="compositionally biased region" description="Acidic residues" evidence="1">
    <location>
        <begin position="1"/>
        <end position="27"/>
    </location>
</feature>
<dbReference type="Proteomes" id="UP001341840">
    <property type="component" value="Unassembled WGS sequence"/>
</dbReference>
<evidence type="ECO:0000313" key="2">
    <source>
        <dbReference type="EMBL" id="MED6115579.1"/>
    </source>
</evidence>
<dbReference type="PANTHER" id="PTHR33067">
    <property type="entry name" value="RNA-DIRECTED DNA POLYMERASE-RELATED"/>
    <property type="match status" value="1"/>
</dbReference>
<proteinExistence type="predicted"/>
<dbReference type="EMBL" id="JASCZI010001870">
    <property type="protein sequence ID" value="MED6115579.1"/>
    <property type="molecule type" value="Genomic_DNA"/>
</dbReference>
<comment type="caution">
    <text evidence="2">The sequence shown here is derived from an EMBL/GenBank/DDBJ whole genome shotgun (WGS) entry which is preliminary data.</text>
</comment>
<keyword evidence="3" id="KW-1185">Reference proteome</keyword>
<feature type="region of interest" description="Disordered" evidence="1">
    <location>
        <begin position="1"/>
        <end position="33"/>
    </location>
</feature>
<accession>A0ABU6QX62</accession>
<feature type="non-terminal residue" evidence="2">
    <location>
        <position position="1"/>
    </location>
</feature>
<evidence type="ECO:0000256" key="1">
    <source>
        <dbReference type="SAM" id="MobiDB-lite"/>
    </source>
</evidence>
<reference evidence="2 3" key="1">
    <citation type="journal article" date="2023" name="Plants (Basel)">
        <title>Bridging the Gap: Combining Genomics and Transcriptomics Approaches to Understand Stylosanthes scabra, an Orphan Legume from the Brazilian Caatinga.</title>
        <authorList>
            <person name="Ferreira-Neto J.R.C."/>
            <person name="da Silva M.D."/>
            <person name="Binneck E."/>
            <person name="de Melo N.F."/>
            <person name="da Silva R.H."/>
            <person name="de Melo A.L.T.M."/>
            <person name="Pandolfi V."/>
            <person name="Bustamante F.O."/>
            <person name="Brasileiro-Vidal A.C."/>
            <person name="Benko-Iseppon A.M."/>
        </authorList>
    </citation>
    <scope>NUCLEOTIDE SEQUENCE [LARGE SCALE GENOMIC DNA]</scope>
    <source>
        <tissue evidence="2">Leaves</tissue>
    </source>
</reference>
<name>A0ABU6QX62_9FABA</name>